<dbReference type="Proteomes" id="UP000006790">
    <property type="component" value="Chromosome 4"/>
</dbReference>
<gene>
    <name evidence="5" type="ordered locus">Ecym_4275</name>
</gene>
<keyword evidence="3 4" id="KW-0732">Signal</keyword>
<dbReference type="RefSeq" id="XP_003646156.1">
    <property type="nucleotide sequence ID" value="XM_003646108.1"/>
</dbReference>
<dbReference type="PANTHER" id="PTHR38425">
    <property type="entry name" value="LONG CHRONOLOGICAL LIFESPAN PROTEIN 2"/>
    <property type="match status" value="1"/>
</dbReference>
<keyword evidence="6" id="KW-1185">Reference proteome</keyword>
<feature type="signal peptide" evidence="4">
    <location>
        <begin position="1"/>
        <end position="16"/>
    </location>
</feature>
<dbReference type="OMA" id="KPATHDE"/>
<dbReference type="FunCoup" id="G8JTI6">
    <property type="interactions" value="21"/>
</dbReference>
<dbReference type="AlphaFoldDB" id="G8JTI6"/>
<feature type="chain" id="PRO_5003510917" description="Long chronological lifespan protein 2" evidence="4">
    <location>
        <begin position="17"/>
        <end position="127"/>
    </location>
</feature>
<accession>G8JTI6</accession>
<dbReference type="InParanoid" id="G8JTI6"/>
<evidence type="ECO:0000313" key="5">
    <source>
        <dbReference type="EMBL" id="AET39339.1"/>
    </source>
</evidence>
<evidence type="ECO:0000256" key="4">
    <source>
        <dbReference type="SAM" id="SignalP"/>
    </source>
</evidence>
<reference evidence="6" key="1">
    <citation type="journal article" date="2012" name="G3 (Bethesda)">
        <title>Pichia sorbitophila, an interspecies yeast hybrid reveals early steps of genome resolution following polyploidization.</title>
        <authorList>
            <person name="Leh Louis V."/>
            <person name="Despons L."/>
            <person name="Friedrich A."/>
            <person name="Martin T."/>
            <person name="Durrens P."/>
            <person name="Casaregola S."/>
            <person name="Neuveglise C."/>
            <person name="Fairhead C."/>
            <person name="Marck C."/>
            <person name="Cruz J.A."/>
            <person name="Straub M.L."/>
            <person name="Kugler V."/>
            <person name="Sacerdot C."/>
            <person name="Uzunov Z."/>
            <person name="Thierry A."/>
            <person name="Weiss S."/>
            <person name="Bleykasten C."/>
            <person name="De Montigny J."/>
            <person name="Jacques N."/>
            <person name="Jung P."/>
            <person name="Lemaire M."/>
            <person name="Mallet S."/>
            <person name="Morel G."/>
            <person name="Richard G.F."/>
            <person name="Sarkar A."/>
            <person name="Savel G."/>
            <person name="Schacherer J."/>
            <person name="Seret M.L."/>
            <person name="Talla E."/>
            <person name="Samson G."/>
            <person name="Jubin C."/>
            <person name="Poulain J."/>
            <person name="Vacherie B."/>
            <person name="Barbe V."/>
            <person name="Pelletier E."/>
            <person name="Sherman D.J."/>
            <person name="Westhof E."/>
            <person name="Weissenbach J."/>
            <person name="Baret P.V."/>
            <person name="Wincker P."/>
            <person name="Gaillardin C."/>
            <person name="Dujon B."/>
            <person name="Souciet J.L."/>
        </authorList>
    </citation>
    <scope>NUCLEOTIDE SEQUENCE [LARGE SCALE GENOMIC DNA]</scope>
    <source>
        <strain evidence="6">CBS 270.75 / DBVPG 7215 / KCTC 17166 / NRRL Y-17582</strain>
    </source>
</reference>
<dbReference type="EMBL" id="CP002500">
    <property type="protein sequence ID" value="AET39339.1"/>
    <property type="molecule type" value="Genomic_DNA"/>
</dbReference>
<comment type="similarity">
    <text evidence="1">Belongs to the LCL2 family.</text>
</comment>
<proteinExistence type="inferred from homology"/>
<organism evidence="5 6">
    <name type="scientific">Eremothecium cymbalariae (strain CBS 270.75 / DBVPG 7215 / KCTC 17166 / NRRL Y-17582)</name>
    <name type="common">Yeast</name>
    <dbReference type="NCBI Taxonomy" id="931890"/>
    <lineage>
        <taxon>Eukaryota</taxon>
        <taxon>Fungi</taxon>
        <taxon>Dikarya</taxon>
        <taxon>Ascomycota</taxon>
        <taxon>Saccharomycotina</taxon>
        <taxon>Saccharomycetes</taxon>
        <taxon>Saccharomycetales</taxon>
        <taxon>Saccharomycetaceae</taxon>
        <taxon>Eremothecium</taxon>
    </lineage>
</organism>
<dbReference type="GeneID" id="11469479"/>
<dbReference type="GO" id="GO:0036503">
    <property type="term" value="P:ERAD pathway"/>
    <property type="evidence" value="ECO:0007669"/>
    <property type="project" value="TreeGrafter"/>
</dbReference>
<dbReference type="KEGG" id="erc:Ecym_4275"/>
<dbReference type="OrthoDB" id="2234316at2759"/>
<dbReference type="CDD" id="cd23996">
    <property type="entry name" value="LCL2-like"/>
    <property type="match status" value="1"/>
</dbReference>
<sequence>MLPQLLFLVLLSPIQAFFFDFGHGQQQQQEAQTNVGYEDAILNQECATYVCPVTRECVPNPAACPCPYPKTQMKCVLPNGQFVCISKPATHDEQLNQVYDDPVKGPKARNKGVRDCGWVQSAYKGLV</sequence>
<dbReference type="InterPro" id="IPR034543">
    <property type="entry name" value="LCL2"/>
</dbReference>
<evidence type="ECO:0000256" key="2">
    <source>
        <dbReference type="ARBA" id="ARBA00018534"/>
    </source>
</evidence>
<evidence type="ECO:0000256" key="3">
    <source>
        <dbReference type="ARBA" id="ARBA00022729"/>
    </source>
</evidence>
<name>G8JTI6_ERECY</name>
<protein>
    <recommendedName>
        <fullName evidence="2">Long chronological lifespan protein 2</fullName>
    </recommendedName>
</protein>
<dbReference type="PANTHER" id="PTHR38425:SF1">
    <property type="entry name" value="LONG CHRONOLOGICAL LIFESPAN PROTEIN 2"/>
    <property type="match status" value="1"/>
</dbReference>
<evidence type="ECO:0000313" key="6">
    <source>
        <dbReference type="Proteomes" id="UP000006790"/>
    </source>
</evidence>
<dbReference type="eggNOG" id="ENOG502S416">
    <property type="taxonomic scope" value="Eukaryota"/>
</dbReference>
<evidence type="ECO:0000256" key="1">
    <source>
        <dbReference type="ARBA" id="ARBA00010545"/>
    </source>
</evidence>
<dbReference type="HOGENOM" id="CLU_142363_1_0_1"/>
<dbReference type="STRING" id="931890.G8JTI6"/>